<feature type="domain" description="C-type lectin" evidence="1">
    <location>
        <begin position="8"/>
        <end position="131"/>
    </location>
</feature>
<reference evidence="2 3" key="1">
    <citation type="submission" date="2016-10" db="EMBL/GenBank/DDBJ databases">
        <authorList>
            <person name="de Groot N.N."/>
        </authorList>
    </citation>
    <scope>NUCLEOTIDE SEQUENCE [LARGE SCALE GENOMIC DNA]</scope>
    <source>
        <strain evidence="2 3">ATCC 43154</strain>
    </source>
</reference>
<dbReference type="Gene3D" id="3.10.100.10">
    <property type="entry name" value="Mannose-Binding Protein A, subunit A"/>
    <property type="match status" value="1"/>
</dbReference>
<dbReference type="InterPro" id="IPR016187">
    <property type="entry name" value="CTDL_fold"/>
</dbReference>
<dbReference type="Pfam" id="PF13946">
    <property type="entry name" value="DUF4214"/>
    <property type="match status" value="1"/>
</dbReference>
<dbReference type="SUPFAM" id="SSF56436">
    <property type="entry name" value="C-type lectin-like"/>
    <property type="match status" value="1"/>
</dbReference>
<evidence type="ECO:0000313" key="3">
    <source>
        <dbReference type="Proteomes" id="UP000199470"/>
    </source>
</evidence>
<dbReference type="InterPro" id="IPR025282">
    <property type="entry name" value="DUF4214"/>
</dbReference>
<dbReference type="Pfam" id="PF00059">
    <property type="entry name" value="Lectin_C"/>
    <property type="match status" value="1"/>
</dbReference>
<dbReference type="RefSeq" id="WP_093389376.1">
    <property type="nucleotide sequence ID" value="NZ_FOTW01000019.1"/>
</dbReference>
<dbReference type="InterPro" id="IPR050111">
    <property type="entry name" value="C-type_lectin/snaclec_domain"/>
</dbReference>
<evidence type="ECO:0000259" key="1">
    <source>
        <dbReference type="PROSITE" id="PS50041"/>
    </source>
</evidence>
<sequence length="367" mass="39115">MSNPTFNLGNHRYELVQQDLNWADAAAMAQAQGGHLAGLGSEEENAAVFQAVTALLKGRAAPTAADGGAAAYLWLGGSDQGAGAEWHWQDGSAFDYNNWGYGPWGQEPDNFTDPTLAPDGQHRAALALEAWPKGDGALGSAAQWNDLSQHDKLWSLIEYDTPHHVLKGTAAAELIDTDPRAHSTVDGGAGADTVRVHFTQDSYLFSQDAKGMHLVGNDADLDLSNVERIRFDDVAVAYDVGGDATGGQAYRLYQAAFDREPDAGGLGFWMATLDKGHSLTEVAQSFVTSPEFINANGADLAPEEFIVKMYANVLHRAPDGGGLDFWKGIMAAGHSQAEVLAAFSQSPENQAQVAAVIGQGFTYTPYE</sequence>
<accession>A0A1I4QGS0</accession>
<dbReference type="Proteomes" id="UP000199470">
    <property type="component" value="Unassembled WGS sequence"/>
</dbReference>
<dbReference type="EMBL" id="FOTW01000019">
    <property type="protein sequence ID" value="SFM38935.1"/>
    <property type="molecule type" value="Genomic_DNA"/>
</dbReference>
<dbReference type="Gene3D" id="1.10.3130.20">
    <property type="entry name" value="Phycobilisome linker domain"/>
    <property type="match status" value="1"/>
</dbReference>
<keyword evidence="3" id="KW-1185">Reference proteome</keyword>
<dbReference type="PANTHER" id="PTHR22803">
    <property type="entry name" value="MANNOSE, PHOSPHOLIPASE, LECTIN RECEPTOR RELATED"/>
    <property type="match status" value="1"/>
</dbReference>
<dbReference type="PROSITE" id="PS50041">
    <property type="entry name" value="C_TYPE_LECTIN_2"/>
    <property type="match status" value="1"/>
</dbReference>
<gene>
    <name evidence="2" type="ORF">SAMN02982985_03896</name>
</gene>
<evidence type="ECO:0000313" key="2">
    <source>
        <dbReference type="EMBL" id="SFM38935.1"/>
    </source>
</evidence>
<protein>
    <recommendedName>
        <fullName evidence="1">C-type lectin domain-containing protein</fullName>
    </recommendedName>
</protein>
<dbReference type="STRING" id="758825.SAMN02982985_03896"/>
<organism evidence="2 3">
    <name type="scientific">Rugamonas rubra</name>
    <dbReference type="NCBI Taxonomy" id="758825"/>
    <lineage>
        <taxon>Bacteria</taxon>
        <taxon>Pseudomonadati</taxon>
        <taxon>Pseudomonadota</taxon>
        <taxon>Betaproteobacteria</taxon>
        <taxon>Burkholderiales</taxon>
        <taxon>Oxalobacteraceae</taxon>
        <taxon>Telluria group</taxon>
        <taxon>Rugamonas</taxon>
    </lineage>
</organism>
<dbReference type="SMART" id="SM00034">
    <property type="entry name" value="CLECT"/>
    <property type="match status" value="1"/>
</dbReference>
<dbReference type="InterPro" id="IPR038255">
    <property type="entry name" value="PBS_linker_sf"/>
</dbReference>
<name>A0A1I4QGS0_9BURK</name>
<dbReference type="OrthoDB" id="480426at2"/>
<dbReference type="AlphaFoldDB" id="A0A1I4QGS0"/>
<proteinExistence type="predicted"/>
<dbReference type="InterPro" id="IPR016186">
    <property type="entry name" value="C-type_lectin-like/link_sf"/>
</dbReference>
<dbReference type="InterPro" id="IPR001304">
    <property type="entry name" value="C-type_lectin-like"/>
</dbReference>